<dbReference type="InterPro" id="IPR050309">
    <property type="entry name" value="Type-B_Carboxylest/Lipase"/>
</dbReference>
<sequence>MKLYNTLQAWLSCLAVALAACNDTENPRVDLGYATYEGTALSNGVNQFLGMRFAAPPVGQNRFKLPQEVIHEHGIVSAKSHGSLCLPVDGLAFTPPPGQDISEDCLFIDVYYPAHTNGTPAQSLPVMVWISGGGFVQLLNENYNGTGLVEASDNGVVIVSFNYRVGPYGFLASEELQKEGSLNIGLHDQRAAIKWVEQHIGKFGGDPNNVTLFATSAGSGSVLLHTLAYGGHPPENDNVKWRAGIAPAVWLPSVHQVEEIQYQYEHLLNAINCSDLACLRSLDSDTIQRANRGFPFPGQANIPLFPYGPVIDAHLLTGTPSEMLRNGSFAKHRPLILGSSSTEGTIFATQANTTKDVNDFLKTQFPDLTEDDLAQANAQYFSVPSTFPGVNVTKSPKFYQLSQMFGDMAFSCVASGFAAGLSRAGVDVYLLRDHVLDPVEVAAGFIVPHTWELQAVWGPEYAPQSVAVPGANSYDVGGVNHGMVGVVQAYWLSFARTGGNPNAAKAAGAPFWKPYGHGERLKLQTNSTTMESLHEEELGRCALWSKLSAKTHI</sequence>
<evidence type="ECO:0000313" key="3">
    <source>
        <dbReference type="EMBL" id="KAF4480809.1"/>
    </source>
</evidence>
<dbReference type="OrthoDB" id="408631at2759"/>
<keyword evidence="1" id="KW-0732">Signal</keyword>
<feature type="domain" description="Carboxylesterase type B" evidence="2">
    <location>
        <begin position="29"/>
        <end position="536"/>
    </location>
</feature>
<evidence type="ECO:0000256" key="1">
    <source>
        <dbReference type="SAM" id="SignalP"/>
    </source>
</evidence>
<dbReference type="Pfam" id="PF00135">
    <property type="entry name" value="COesterase"/>
    <property type="match status" value="1"/>
</dbReference>
<dbReference type="PROSITE" id="PS00941">
    <property type="entry name" value="CARBOXYLESTERASE_B_2"/>
    <property type="match status" value="1"/>
</dbReference>
<organism evidence="3 4">
    <name type="scientific">Colletotrichum fructicola (strain Nara gc5)</name>
    <name type="common">Anthracnose fungus</name>
    <name type="synonym">Colletotrichum gloeosporioides (strain Nara gc5)</name>
    <dbReference type="NCBI Taxonomy" id="1213859"/>
    <lineage>
        <taxon>Eukaryota</taxon>
        <taxon>Fungi</taxon>
        <taxon>Dikarya</taxon>
        <taxon>Ascomycota</taxon>
        <taxon>Pezizomycotina</taxon>
        <taxon>Sordariomycetes</taxon>
        <taxon>Hypocreomycetidae</taxon>
        <taxon>Glomerellales</taxon>
        <taxon>Glomerellaceae</taxon>
        <taxon>Colletotrichum</taxon>
        <taxon>Colletotrichum gloeosporioides species complex</taxon>
    </lineage>
</organism>
<dbReference type="SUPFAM" id="SSF53474">
    <property type="entry name" value="alpha/beta-Hydrolases"/>
    <property type="match status" value="1"/>
</dbReference>
<comment type="caution">
    <text evidence="3">The sequence shown here is derived from an EMBL/GenBank/DDBJ whole genome shotgun (WGS) entry which is preliminary data.</text>
</comment>
<dbReference type="InterPro" id="IPR002018">
    <property type="entry name" value="CarbesteraseB"/>
</dbReference>
<dbReference type="RefSeq" id="XP_031892715.1">
    <property type="nucleotide sequence ID" value="XM_032021816.1"/>
</dbReference>
<dbReference type="Gene3D" id="3.40.50.1820">
    <property type="entry name" value="alpha/beta hydrolase"/>
    <property type="match status" value="1"/>
</dbReference>
<evidence type="ECO:0000259" key="2">
    <source>
        <dbReference type="Pfam" id="PF00135"/>
    </source>
</evidence>
<dbReference type="InParanoid" id="A0A7J6IVI8"/>
<proteinExistence type="predicted"/>
<protein>
    <submittedName>
        <fullName evidence="3">Lipase 1</fullName>
    </submittedName>
</protein>
<feature type="chain" id="PRO_5029785736" evidence="1">
    <location>
        <begin position="20"/>
        <end position="553"/>
    </location>
</feature>
<dbReference type="AlphaFoldDB" id="A0A7J6IVI8"/>
<name>A0A7J6IVI8_COLFN</name>
<dbReference type="InterPro" id="IPR029058">
    <property type="entry name" value="AB_hydrolase_fold"/>
</dbReference>
<dbReference type="EMBL" id="ANPB02000006">
    <property type="protein sequence ID" value="KAF4480809.1"/>
    <property type="molecule type" value="Genomic_DNA"/>
</dbReference>
<evidence type="ECO:0000313" key="4">
    <source>
        <dbReference type="Proteomes" id="UP000011096"/>
    </source>
</evidence>
<feature type="signal peptide" evidence="1">
    <location>
        <begin position="1"/>
        <end position="19"/>
    </location>
</feature>
<keyword evidence="4" id="KW-1185">Reference proteome</keyword>
<dbReference type="PROSITE" id="PS51257">
    <property type="entry name" value="PROKAR_LIPOPROTEIN"/>
    <property type="match status" value="1"/>
</dbReference>
<dbReference type="PANTHER" id="PTHR11559">
    <property type="entry name" value="CARBOXYLESTERASE"/>
    <property type="match status" value="1"/>
</dbReference>
<dbReference type="InterPro" id="IPR019819">
    <property type="entry name" value="Carboxylesterase_B_CS"/>
</dbReference>
<reference evidence="3 4" key="2">
    <citation type="submission" date="2020-04" db="EMBL/GenBank/DDBJ databases">
        <title>Genome sequencing and assembly of multiple isolates from the Colletotrichum gloeosporioides species complex.</title>
        <authorList>
            <person name="Gan P."/>
            <person name="Shirasu K."/>
        </authorList>
    </citation>
    <scope>NUCLEOTIDE SEQUENCE [LARGE SCALE GENOMIC DNA]</scope>
    <source>
        <strain evidence="3 4">Nara gc5</strain>
    </source>
</reference>
<accession>A0A7J6IVI8</accession>
<dbReference type="GeneID" id="43606016"/>
<gene>
    <name evidence="3" type="primary">LIP1-0</name>
    <name evidence="3" type="ORF">CGGC5_v010766</name>
</gene>
<reference evidence="3 4" key="1">
    <citation type="submission" date="2012-08" db="EMBL/GenBank/DDBJ databases">
        <authorList>
            <person name="Gan P.H.P."/>
            <person name="Ikeda K."/>
            <person name="Irieda H."/>
            <person name="Narusaka M."/>
            <person name="O'Connell R.J."/>
            <person name="Narusaka Y."/>
            <person name="Takano Y."/>
            <person name="Kubo Y."/>
            <person name="Shirasu K."/>
        </authorList>
    </citation>
    <scope>NUCLEOTIDE SEQUENCE [LARGE SCALE GENOMIC DNA]</scope>
    <source>
        <strain evidence="3 4">Nara gc5</strain>
    </source>
</reference>
<dbReference type="Proteomes" id="UP000011096">
    <property type="component" value="Unassembled WGS sequence"/>
</dbReference>